<dbReference type="Proteomes" id="UP001160334">
    <property type="component" value="Unassembled WGS sequence"/>
</dbReference>
<dbReference type="EMBL" id="JARXVC010000024">
    <property type="protein sequence ID" value="MDH6284571.1"/>
    <property type="molecule type" value="Genomic_DNA"/>
</dbReference>
<name>A0ABT6MLC4_9NOCA</name>
<organism evidence="1 2">
    <name type="scientific">Prescottella agglutinans</name>
    <dbReference type="NCBI Taxonomy" id="1644129"/>
    <lineage>
        <taxon>Bacteria</taxon>
        <taxon>Bacillati</taxon>
        <taxon>Actinomycetota</taxon>
        <taxon>Actinomycetes</taxon>
        <taxon>Mycobacteriales</taxon>
        <taxon>Nocardiaceae</taxon>
        <taxon>Prescottella</taxon>
    </lineage>
</organism>
<reference evidence="1 2" key="1">
    <citation type="submission" date="2023-04" db="EMBL/GenBank/DDBJ databases">
        <title>Forest soil microbial communities from Buena Vista Peninsula, Colon Province, Panama.</title>
        <authorList>
            <person name="Bouskill N."/>
        </authorList>
    </citation>
    <scope>NUCLEOTIDE SEQUENCE [LARGE SCALE GENOMIC DNA]</scope>
    <source>
        <strain evidence="1 2">CFH S0262</strain>
    </source>
</reference>
<sequence length="122" mass="14323">MNERLVNWTPTHSPRRWQNDRDEFLAWTGQPIRSPWKRRRFTRWAEERRIHARALERERREQRLANPSPELIAAHVDLRAAEQETGGTLMCARGTDFTDPAAVRALARLLREAPAPRSNLHP</sequence>
<protein>
    <submittedName>
        <fullName evidence="1">Uncharacterized protein</fullName>
    </submittedName>
</protein>
<evidence type="ECO:0000313" key="1">
    <source>
        <dbReference type="EMBL" id="MDH6284571.1"/>
    </source>
</evidence>
<comment type="caution">
    <text evidence="1">The sequence shown here is derived from an EMBL/GenBank/DDBJ whole genome shotgun (WGS) entry which is preliminary data.</text>
</comment>
<dbReference type="RefSeq" id="WP_280763787.1">
    <property type="nucleotide sequence ID" value="NZ_JARXVC010000024.1"/>
</dbReference>
<accession>A0ABT6MLC4</accession>
<gene>
    <name evidence="1" type="ORF">M2280_005832</name>
</gene>
<keyword evidence="2" id="KW-1185">Reference proteome</keyword>
<evidence type="ECO:0000313" key="2">
    <source>
        <dbReference type="Proteomes" id="UP001160334"/>
    </source>
</evidence>
<proteinExistence type="predicted"/>